<dbReference type="RefSeq" id="WP_145171460.1">
    <property type="nucleotide sequence ID" value="NZ_CP036525.1"/>
</dbReference>
<dbReference type="InterPro" id="IPR011487">
    <property type="entry name" value="DUF1598"/>
</dbReference>
<dbReference type="OrthoDB" id="233246at2"/>
<name>A0A517NE14_9BACT</name>
<evidence type="ECO:0000313" key="1">
    <source>
        <dbReference type="EMBL" id="QDT05369.1"/>
    </source>
</evidence>
<sequence>MDLVPRTSRSFLKSLFLVPTCSALVLCVAATVHGGLSGIGSQRSVGGVMIDAAGVVRTATAVEKQDLANTLRESLSPAQGELDNAAELRMISLAGLQKAITQSEQDGKPIPEDIEFLAGLQRVDYVFVDTDKHDIVIAGPAEPWKLLDDGSVVGTISGGSTMRLADLVVAMRSVEVARNGGISCSIEPTPEGRRRLQQMLSRVKLRPGQNPAIYEATMKEAYGPQMIHLAGIPADSRYARTLVASDFEMKRVAMGLAPSPVAGLPSYLEMAKNSRQGAGQNPRWWMACDYDALARSDDGLAWKISGRRVKTMTEQDLVAADGTVKGGGRVDKTAQAWADKMTDSFGELAKEIPVFADLENVMDLTVVATLIVQERLAETAGVDLATLSKSNGVELASYAVPRSIDPQCSFIRGRAGWVVTASGGVDINAFSIIENQKTESAVGETRGAMLASATDRWWWNK</sequence>
<dbReference type="Pfam" id="PF07643">
    <property type="entry name" value="DUF1598"/>
    <property type="match status" value="1"/>
</dbReference>
<keyword evidence="2" id="KW-1185">Reference proteome</keyword>
<evidence type="ECO:0000313" key="2">
    <source>
        <dbReference type="Proteomes" id="UP000318538"/>
    </source>
</evidence>
<evidence type="ECO:0008006" key="3">
    <source>
        <dbReference type="Google" id="ProtNLM"/>
    </source>
</evidence>
<dbReference type="KEGG" id="rlc:K227x_37690"/>
<dbReference type="Proteomes" id="UP000318538">
    <property type="component" value="Chromosome"/>
</dbReference>
<protein>
    <recommendedName>
        <fullName evidence="3">DUF1598 domain-containing protein</fullName>
    </recommendedName>
</protein>
<accession>A0A517NE14</accession>
<proteinExistence type="predicted"/>
<dbReference type="AlphaFoldDB" id="A0A517NE14"/>
<organism evidence="1 2">
    <name type="scientific">Rubripirellula lacrimiformis</name>
    <dbReference type="NCBI Taxonomy" id="1930273"/>
    <lineage>
        <taxon>Bacteria</taxon>
        <taxon>Pseudomonadati</taxon>
        <taxon>Planctomycetota</taxon>
        <taxon>Planctomycetia</taxon>
        <taxon>Pirellulales</taxon>
        <taxon>Pirellulaceae</taxon>
        <taxon>Rubripirellula</taxon>
    </lineage>
</organism>
<gene>
    <name evidence="1" type="ORF">K227x_37690</name>
</gene>
<dbReference type="EMBL" id="CP036525">
    <property type="protein sequence ID" value="QDT05369.1"/>
    <property type="molecule type" value="Genomic_DNA"/>
</dbReference>
<reference evidence="1 2" key="1">
    <citation type="submission" date="2019-02" db="EMBL/GenBank/DDBJ databases">
        <title>Deep-cultivation of Planctomycetes and their phenomic and genomic characterization uncovers novel biology.</title>
        <authorList>
            <person name="Wiegand S."/>
            <person name="Jogler M."/>
            <person name="Boedeker C."/>
            <person name="Pinto D."/>
            <person name="Vollmers J."/>
            <person name="Rivas-Marin E."/>
            <person name="Kohn T."/>
            <person name="Peeters S.H."/>
            <person name="Heuer A."/>
            <person name="Rast P."/>
            <person name="Oberbeckmann S."/>
            <person name="Bunk B."/>
            <person name="Jeske O."/>
            <person name="Meyerdierks A."/>
            <person name="Storesund J.E."/>
            <person name="Kallscheuer N."/>
            <person name="Luecker S."/>
            <person name="Lage O.M."/>
            <person name="Pohl T."/>
            <person name="Merkel B.J."/>
            <person name="Hornburger P."/>
            <person name="Mueller R.-W."/>
            <person name="Bruemmer F."/>
            <person name="Labrenz M."/>
            <person name="Spormann A.M."/>
            <person name="Op den Camp H."/>
            <person name="Overmann J."/>
            <person name="Amann R."/>
            <person name="Jetten M.S.M."/>
            <person name="Mascher T."/>
            <person name="Medema M.H."/>
            <person name="Devos D.P."/>
            <person name="Kaster A.-K."/>
            <person name="Ovreas L."/>
            <person name="Rohde M."/>
            <person name="Galperin M.Y."/>
            <person name="Jogler C."/>
        </authorList>
    </citation>
    <scope>NUCLEOTIDE SEQUENCE [LARGE SCALE GENOMIC DNA]</scope>
    <source>
        <strain evidence="1 2">K22_7</strain>
    </source>
</reference>